<dbReference type="InterPro" id="IPR041711">
    <property type="entry name" value="Met-tRNA-FMT_N"/>
</dbReference>
<dbReference type="NCBIfam" id="TIGR00460">
    <property type="entry name" value="fmt"/>
    <property type="match status" value="1"/>
</dbReference>
<evidence type="ECO:0000313" key="11">
    <source>
        <dbReference type="EMBL" id="XAJ80780.1"/>
    </source>
</evidence>
<evidence type="ECO:0000256" key="8">
    <source>
        <dbReference type="HAMAP-Rule" id="MF_00182"/>
    </source>
</evidence>
<dbReference type="HAMAP" id="MF_00182">
    <property type="entry name" value="Formyl_trans"/>
    <property type="match status" value="1"/>
</dbReference>
<accession>A0AAU6W4W6</accession>
<evidence type="ECO:0000256" key="5">
    <source>
        <dbReference type="ARBA" id="ARBA00022679"/>
    </source>
</evidence>
<dbReference type="SUPFAM" id="SSF53328">
    <property type="entry name" value="Formyltransferase"/>
    <property type="match status" value="1"/>
</dbReference>
<dbReference type="PANTHER" id="PTHR11138:SF5">
    <property type="entry name" value="METHIONYL-TRNA FORMYLTRANSFERASE, MITOCHONDRIAL"/>
    <property type="match status" value="1"/>
</dbReference>
<dbReference type="RefSeq" id="WP_348769399.1">
    <property type="nucleotide sequence ID" value="NZ_CP135018.1"/>
</dbReference>
<name>A0AAU6W4W6_9GAMM</name>
<evidence type="ECO:0000256" key="1">
    <source>
        <dbReference type="ARBA" id="ARBA00002606"/>
    </source>
</evidence>
<sequence length="317" mass="35715">MEKLKIIFAGTSNFSEKHLSALINCPLCNIKAVITQPDRPFGRGQKIIFSPVKKISIKNKIPVLQPLTLDNKEFQKIILNFSAELMIVVSYGHIIPQKILSLFPKGCINVHASLLPRWRGASPIQSAILSGDKKTGISIIKMNDKVDAGNIIISKKCIISSTETSETLSLKLIKIGTKILIKALFQIHNNIVIETKQDEKYTTFSKKILKIDALLNWKKNADFLERLIRAFNPWPICYFLINNTPIKVWKAKVINNTTITNYEIGQIISIDNNGIQIATKEKILNIEKIQIPGKNISNINIKTLFKKYNLTIGTILI</sequence>
<dbReference type="EC" id="2.1.2.9" evidence="3 8"/>
<dbReference type="InterPro" id="IPR011034">
    <property type="entry name" value="Formyl_transferase-like_C_sf"/>
</dbReference>
<evidence type="ECO:0000256" key="3">
    <source>
        <dbReference type="ARBA" id="ARBA00012261"/>
    </source>
</evidence>
<dbReference type="InterPro" id="IPR002376">
    <property type="entry name" value="Formyl_transf_N"/>
</dbReference>
<dbReference type="Gene3D" id="3.40.50.170">
    <property type="entry name" value="Formyl transferase, N-terminal domain"/>
    <property type="match status" value="1"/>
</dbReference>
<comment type="function">
    <text evidence="1 8">Attaches a formyl group to the free amino group of methionyl-tRNA(fMet). The formyl group appears to play a dual role in the initiator identity of N-formylmethionyl-tRNA by promoting its recognition by IF2 and preventing the misappropriation of this tRNA by the elongation apparatus.</text>
</comment>
<comment type="similarity">
    <text evidence="2 8">Belongs to the Fmt family.</text>
</comment>
<organism evidence="11">
    <name type="scientific">Buchnera aphidicola</name>
    <name type="common">Aphis aurantii</name>
    <dbReference type="NCBI Taxonomy" id="1470492"/>
    <lineage>
        <taxon>Bacteria</taxon>
        <taxon>Pseudomonadati</taxon>
        <taxon>Pseudomonadota</taxon>
        <taxon>Gammaproteobacteria</taxon>
        <taxon>Enterobacterales</taxon>
        <taxon>Erwiniaceae</taxon>
        <taxon>Buchnera</taxon>
    </lineage>
</organism>
<dbReference type="SUPFAM" id="SSF50486">
    <property type="entry name" value="FMT C-terminal domain-like"/>
    <property type="match status" value="1"/>
</dbReference>
<evidence type="ECO:0000259" key="10">
    <source>
        <dbReference type="Pfam" id="PF02911"/>
    </source>
</evidence>
<comment type="catalytic activity">
    <reaction evidence="7 8">
        <text>L-methionyl-tRNA(fMet) + (6R)-10-formyltetrahydrofolate = N-formyl-L-methionyl-tRNA(fMet) + (6S)-5,6,7,8-tetrahydrofolate + H(+)</text>
        <dbReference type="Rhea" id="RHEA:24380"/>
        <dbReference type="Rhea" id="RHEA-COMP:9952"/>
        <dbReference type="Rhea" id="RHEA-COMP:9953"/>
        <dbReference type="ChEBI" id="CHEBI:15378"/>
        <dbReference type="ChEBI" id="CHEBI:57453"/>
        <dbReference type="ChEBI" id="CHEBI:78530"/>
        <dbReference type="ChEBI" id="CHEBI:78844"/>
        <dbReference type="ChEBI" id="CHEBI:195366"/>
        <dbReference type="EC" id="2.1.2.9"/>
    </reaction>
</comment>
<dbReference type="CDD" id="cd08646">
    <property type="entry name" value="FMT_core_Met-tRNA-FMT_N"/>
    <property type="match status" value="1"/>
</dbReference>
<dbReference type="GO" id="GO:0005829">
    <property type="term" value="C:cytosol"/>
    <property type="evidence" value="ECO:0007669"/>
    <property type="project" value="TreeGrafter"/>
</dbReference>
<dbReference type="InterPro" id="IPR005793">
    <property type="entry name" value="Formyl_trans_C"/>
</dbReference>
<dbReference type="InterPro" id="IPR044135">
    <property type="entry name" value="Met-tRNA-FMT_C"/>
</dbReference>
<feature type="domain" description="Formyl transferase N-terminal" evidence="9">
    <location>
        <begin position="6"/>
        <end position="184"/>
    </location>
</feature>
<dbReference type="AlphaFoldDB" id="A0AAU6W4W6"/>
<evidence type="ECO:0000256" key="6">
    <source>
        <dbReference type="ARBA" id="ARBA00022917"/>
    </source>
</evidence>
<dbReference type="InterPro" id="IPR005794">
    <property type="entry name" value="Fmt"/>
</dbReference>
<keyword evidence="6 8" id="KW-0648">Protein biosynthesis</keyword>
<dbReference type="CDD" id="cd08704">
    <property type="entry name" value="Met_tRNA_FMT_C"/>
    <property type="match status" value="1"/>
</dbReference>
<evidence type="ECO:0000256" key="7">
    <source>
        <dbReference type="ARBA" id="ARBA00048558"/>
    </source>
</evidence>
<dbReference type="Pfam" id="PF00551">
    <property type="entry name" value="Formyl_trans_N"/>
    <property type="match status" value="1"/>
</dbReference>
<dbReference type="PROSITE" id="PS00373">
    <property type="entry name" value="GART"/>
    <property type="match status" value="1"/>
</dbReference>
<keyword evidence="5 8" id="KW-0808">Transferase</keyword>
<dbReference type="Gene3D" id="3.10.25.10">
    <property type="entry name" value="Formyl transferase, C-terminal domain"/>
    <property type="match status" value="1"/>
</dbReference>
<gene>
    <name evidence="8 11" type="primary">fmt</name>
    <name evidence="11" type="ORF">RJT31_02505</name>
</gene>
<evidence type="ECO:0000256" key="4">
    <source>
        <dbReference type="ARBA" id="ARBA00016014"/>
    </source>
</evidence>
<feature type="binding site" evidence="8">
    <location>
        <begin position="113"/>
        <end position="116"/>
    </location>
    <ligand>
        <name>(6S)-5,6,7,8-tetrahydrofolate</name>
        <dbReference type="ChEBI" id="CHEBI:57453"/>
    </ligand>
</feature>
<dbReference type="GO" id="GO:0004479">
    <property type="term" value="F:methionyl-tRNA formyltransferase activity"/>
    <property type="evidence" value="ECO:0007669"/>
    <property type="project" value="UniProtKB-UniRule"/>
</dbReference>
<proteinExistence type="inferred from homology"/>
<dbReference type="InterPro" id="IPR001555">
    <property type="entry name" value="GART_AS"/>
</dbReference>
<evidence type="ECO:0000256" key="2">
    <source>
        <dbReference type="ARBA" id="ARBA00010699"/>
    </source>
</evidence>
<dbReference type="PANTHER" id="PTHR11138">
    <property type="entry name" value="METHIONYL-TRNA FORMYLTRANSFERASE"/>
    <property type="match status" value="1"/>
</dbReference>
<evidence type="ECO:0000259" key="9">
    <source>
        <dbReference type="Pfam" id="PF00551"/>
    </source>
</evidence>
<dbReference type="EMBL" id="CP135018">
    <property type="protein sequence ID" value="XAJ80780.1"/>
    <property type="molecule type" value="Genomic_DNA"/>
</dbReference>
<dbReference type="InterPro" id="IPR036477">
    <property type="entry name" value="Formyl_transf_N_sf"/>
</dbReference>
<dbReference type="Pfam" id="PF02911">
    <property type="entry name" value="Formyl_trans_C"/>
    <property type="match status" value="1"/>
</dbReference>
<feature type="domain" description="Formyl transferase C-terminal" evidence="10">
    <location>
        <begin position="207"/>
        <end position="299"/>
    </location>
</feature>
<reference evidence="11" key="1">
    <citation type="submission" date="2024-06" db="EMBL/GenBank/DDBJ databases">
        <title>Unveiling Genomic Reduction in Obligate Endosymbionts Buchnera of Aphids: Insights from Phylogenomic Comparative Analysis with Novel Genome Data and Co-obligate Endosymbionts.</title>
        <authorList>
            <person name="Lu C."/>
            <person name="Zou T."/>
            <person name="Liu Q."/>
            <person name="Huang X."/>
        </authorList>
    </citation>
    <scope>NUCLEOTIDE SEQUENCE</scope>
    <source>
        <strain evidence="11">Aphau13</strain>
    </source>
</reference>
<protein>
    <recommendedName>
        <fullName evidence="4 8">Methionyl-tRNA formyltransferase</fullName>
        <ecNumber evidence="3 8">2.1.2.9</ecNumber>
    </recommendedName>
</protein>
<dbReference type="InterPro" id="IPR037022">
    <property type="entry name" value="Formyl_trans_C_sf"/>
</dbReference>